<dbReference type="PROSITE" id="PS50041">
    <property type="entry name" value="C_TYPE_LECTIN_2"/>
    <property type="match status" value="1"/>
</dbReference>
<evidence type="ECO:0000313" key="3">
    <source>
        <dbReference type="EMBL" id="CAB3368728.1"/>
    </source>
</evidence>
<dbReference type="CDD" id="cd00037">
    <property type="entry name" value="CLECT"/>
    <property type="match status" value="1"/>
</dbReference>
<keyword evidence="4" id="KW-1185">Reference proteome</keyword>
<name>A0A8S1CJP9_9INSE</name>
<evidence type="ECO:0000256" key="1">
    <source>
        <dbReference type="SAM" id="SignalP"/>
    </source>
</evidence>
<protein>
    <recommendedName>
        <fullName evidence="2">C-type lectin domain-containing protein</fullName>
    </recommendedName>
</protein>
<feature type="domain" description="C-type lectin" evidence="2">
    <location>
        <begin position="76"/>
        <end position="202"/>
    </location>
</feature>
<dbReference type="Pfam" id="PF00059">
    <property type="entry name" value="Lectin_C"/>
    <property type="match status" value="1"/>
</dbReference>
<dbReference type="Proteomes" id="UP000494165">
    <property type="component" value="Unassembled WGS sequence"/>
</dbReference>
<organism evidence="3 4">
    <name type="scientific">Cloeon dipterum</name>
    <dbReference type="NCBI Taxonomy" id="197152"/>
    <lineage>
        <taxon>Eukaryota</taxon>
        <taxon>Metazoa</taxon>
        <taxon>Ecdysozoa</taxon>
        <taxon>Arthropoda</taxon>
        <taxon>Hexapoda</taxon>
        <taxon>Insecta</taxon>
        <taxon>Pterygota</taxon>
        <taxon>Palaeoptera</taxon>
        <taxon>Ephemeroptera</taxon>
        <taxon>Pisciforma</taxon>
        <taxon>Baetidae</taxon>
        <taxon>Cloeon</taxon>
    </lineage>
</organism>
<reference evidence="3 4" key="1">
    <citation type="submission" date="2020-04" db="EMBL/GenBank/DDBJ databases">
        <authorList>
            <person name="Alioto T."/>
            <person name="Alioto T."/>
            <person name="Gomez Garrido J."/>
        </authorList>
    </citation>
    <scope>NUCLEOTIDE SEQUENCE [LARGE SCALE GENOMIC DNA]</scope>
</reference>
<sequence>MRKSDAIFRPLGFLCCCFFACGVAYPAELDRLEAICPGHAGLTTLRRRNVLTRLGDKFYYNSFHDENQGGLEFKLSWKEATDWCQRHAMELVSVESQAELLLLRDDLLRYTANLTSPVPFLYWTSGQRVGGDDLWRVEIGQVVADRFRWTGTRDWIRQAEVYKSTKPGDCVALNTYHAYVNSEERIKTYARHCDKRSSFICELERLICLDE</sequence>
<dbReference type="InterPro" id="IPR001304">
    <property type="entry name" value="C-type_lectin-like"/>
</dbReference>
<feature type="signal peptide" evidence="1">
    <location>
        <begin position="1"/>
        <end position="26"/>
    </location>
</feature>
<evidence type="ECO:0000313" key="4">
    <source>
        <dbReference type="Proteomes" id="UP000494165"/>
    </source>
</evidence>
<proteinExistence type="predicted"/>
<dbReference type="Gene3D" id="3.10.100.10">
    <property type="entry name" value="Mannose-Binding Protein A, subunit A"/>
    <property type="match status" value="1"/>
</dbReference>
<dbReference type="AlphaFoldDB" id="A0A8S1CJP9"/>
<dbReference type="SMART" id="SM00034">
    <property type="entry name" value="CLECT"/>
    <property type="match status" value="1"/>
</dbReference>
<dbReference type="EMBL" id="CADEPI010000039">
    <property type="protein sequence ID" value="CAB3368728.1"/>
    <property type="molecule type" value="Genomic_DNA"/>
</dbReference>
<comment type="caution">
    <text evidence="3">The sequence shown here is derived from an EMBL/GenBank/DDBJ whole genome shotgun (WGS) entry which is preliminary data.</text>
</comment>
<feature type="chain" id="PRO_5035888463" description="C-type lectin domain-containing protein" evidence="1">
    <location>
        <begin position="27"/>
        <end position="211"/>
    </location>
</feature>
<dbReference type="InterPro" id="IPR016187">
    <property type="entry name" value="CTDL_fold"/>
</dbReference>
<keyword evidence="1" id="KW-0732">Signal</keyword>
<dbReference type="SUPFAM" id="SSF56436">
    <property type="entry name" value="C-type lectin-like"/>
    <property type="match status" value="1"/>
</dbReference>
<gene>
    <name evidence="3" type="ORF">CLODIP_2_CD00904</name>
</gene>
<evidence type="ECO:0000259" key="2">
    <source>
        <dbReference type="PROSITE" id="PS50041"/>
    </source>
</evidence>
<dbReference type="InterPro" id="IPR016186">
    <property type="entry name" value="C-type_lectin-like/link_sf"/>
</dbReference>
<accession>A0A8S1CJP9</accession>